<keyword evidence="2" id="KW-0812">Transmembrane</keyword>
<feature type="coiled-coil region" evidence="1">
    <location>
        <begin position="214"/>
        <end position="281"/>
    </location>
</feature>
<dbReference type="PANTHER" id="PTHR41259:SF1">
    <property type="entry name" value="DOUBLE-STRAND BREAK REPAIR RAD50 ATPASE, PUTATIVE-RELATED"/>
    <property type="match status" value="1"/>
</dbReference>
<dbReference type="AlphaFoldDB" id="A0A3R5U4I2"/>
<keyword evidence="2" id="KW-0472">Membrane</keyword>
<evidence type="ECO:0000313" key="5">
    <source>
        <dbReference type="Proteomes" id="UP000286268"/>
    </source>
</evidence>
<feature type="domain" description="YhaN AAA" evidence="3">
    <location>
        <begin position="1"/>
        <end position="59"/>
    </location>
</feature>
<dbReference type="GO" id="GO:0016887">
    <property type="term" value="F:ATP hydrolysis activity"/>
    <property type="evidence" value="ECO:0007669"/>
    <property type="project" value="InterPro"/>
</dbReference>
<dbReference type="InterPro" id="IPR027417">
    <property type="entry name" value="P-loop_NTPase"/>
</dbReference>
<dbReference type="InterPro" id="IPR038734">
    <property type="entry name" value="YhaN_AAA"/>
</dbReference>
<evidence type="ECO:0000256" key="1">
    <source>
        <dbReference type="SAM" id="Coils"/>
    </source>
</evidence>
<accession>A0A3R5U4I2</accession>
<evidence type="ECO:0000313" key="4">
    <source>
        <dbReference type="EMBL" id="QAA31475.1"/>
    </source>
</evidence>
<dbReference type="Proteomes" id="UP000286268">
    <property type="component" value="Chromosome"/>
</dbReference>
<dbReference type="EMBL" id="CP025746">
    <property type="protein sequence ID" value="QAA31475.1"/>
    <property type="molecule type" value="Genomic_DNA"/>
</dbReference>
<dbReference type="KEGG" id="cmah:C1I91_07405"/>
<feature type="transmembrane region" description="Helical" evidence="2">
    <location>
        <begin position="439"/>
        <end position="458"/>
    </location>
</feature>
<feature type="coiled-coil region" evidence="1">
    <location>
        <begin position="605"/>
        <end position="674"/>
    </location>
</feature>
<evidence type="ECO:0000259" key="3">
    <source>
        <dbReference type="Pfam" id="PF13514"/>
    </source>
</evidence>
<dbReference type="Gene3D" id="3.40.50.300">
    <property type="entry name" value="P-loop containing nucleotide triphosphate hydrolases"/>
    <property type="match status" value="2"/>
</dbReference>
<organism evidence="4 5">
    <name type="scientific">Clostridium manihotivorum</name>
    <dbReference type="NCBI Taxonomy" id="2320868"/>
    <lineage>
        <taxon>Bacteria</taxon>
        <taxon>Bacillati</taxon>
        <taxon>Bacillota</taxon>
        <taxon>Clostridia</taxon>
        <taxon>Eubacteriales</taxon>
        <taxon>Clostridiaceae</taxon>
        <taxon>Clostridium</taxon>
    </lineage>
</organism>
<dbReference type="GO" id="GO:0006302">
    <property type="term" value="P:double-strand break repair"/>
    <property type="evidence" value="ECO:0007669"/>
    <property type="project" value="InterPro"/>
</dbReference>
<dbReference type="SUPFAM" id="SSF52540">
    <property type="entry name" value="P-loop containing nucleoside triphosphate hydrolases"/>
    <property type="match status" value="1"/>
</dbReference>
<feature type="coiled-coil region" evidence="1">
    <location>
        <begin position="500"/>
        <end position="563"/>
    </location>
</feature>
<name>A0A3R5U4I2_9CLOT</name>
<dbReference type="RefSeq" id="WP_128212288.1">
    <property type="nucleotide sequence ID" value="NZ_CP025746.1"/>
</dbReference>
<protein>
    <recommendedName>
        <fullName evidence="3">YhaN AAA domain-containing protein</fullName>
    </recommendedName>
</protein>
<keyword evidence="2" id="KW-1133">Transmembrane helix</keyword>
<dbReference type="PANTHER" id="PTHR41259">
    <property type="entry name" value="DOUBLE-STRAND BREAK REPAIR RAD50 ATPASE, PUTATIVE-RELATED"/>
    <property type="match status" value="1"/>
</dbReference>
<keyword evidence="1" id="KW-0175">Coiled coil</keyword>
<dbReference type="OrthoDB" id="9764467at2"/>
<evidence type="ECO:0000256" key="2">
    <source>
        <dbReference type="SAM" id="Phobius"/>
    </source>
</evidence>
<gene>
    <name evidence="4" type="ORF">C1I91_07405</name>
</gene>
<feature type="coiled-coil region" evidence="1">
    <location>
        <begin position="754"/>
        <end position="781"/>
    </location>
</feature>
<keyword evidence="5" id="KW-1185">Reference proteome</keyword>
<dbReference type="Pfam" id="PF13514">
    <property type="entry name" value="AAA_27"/>
    <property type="match status" value="1"/>
</dbReference>
<reference evidence="4 5" key="1">
    <citation type="submission" date="2018-01" db="EMBL/GenBank/DDBJ databases">
        <title>Genome Sequencing and Assembly of Anaerobacter polyendosporus strain CT4.</title>
        <authorList>
            <person name="Tachaapaikoon C."/>
            <person name="Sutheeworapong S."/>
            <person name="Jenjaroenpun P."/>
            <person name="Wongsurawat T."/>
            <person name="Nookeaw I."/>
            <person name="Cheawchanlertfa P."/>
            <person name="Kosugi A."/>
            <person name="Cheevadhanarak S."/>
            <person name="Ratanakhanokchai K."/>
        </authorList>
    </citation>
    <scope>NUCLEOTIDE SEQUENCE [LARGE SCALE GENOMIC DNA]</scope>
    <source>
        <strain evidence="4 5">CT4</strain>
    </source>
</reference>
<sequence length="925" mass="108604">MIIKRINVTRFGKVVEKNIDFEDGFNIIYGENESGKSTLQTFIKACFYGLSSKRIKDLRENERLRYLSINDNKAEGQIDFSYRGNEYLIRRTFGSTKKEDTIQAIDSITGEEIEAMNNDGVGKYIFDVNSQAFENTLFIRQLSGDVKNSKEDDIIHKISNSFQTGNENISYQKAKNTLEQYKKSLVTQRKGGKLDLLRIRYDNLLEERNNAFKLAEANLDNEKMYIELNSKKEKLEIAIKKLEIYKKHLKRLKLKEEYSEITEYLKKSQELKKQKEEYEHNLASDNGVVDYHFLDELQEETVGIFNLLDTYNQRLEEERTLLEELEAKRNYLSLYSSFKNFDSDIDEKVIKVSMEQRHIEEKISTVLDTNEEISRIEMEIESKIGSLKDYNIIKEQRDNIDTLLNSYEESLKELKFLIDRQSKVEFSEMDLKRFKLKDLSSKIVAVLMVILAAVFLLLGSLRVIPLGISMTVALGLMVISMITYIFTNKNKYSLQQAINNIKEQGEIDRLRDAVEGYEKKLNGYFDISESSNYIDFKKYLNSFDNYKNEIKVLEAVINEKKNSIKNINIYELEDVAIQNEKIINSVLSITKSSNVEEFVQNMKQYQIINQEVLELNNRAEAIRKNIEYILSDIEQKKQAVYTKLRALSLEHIRLEDIIEEVKNLRFKLQQREELIVRLNSIEETYKVLLKDRDIQAIEEEIKEIINDTNEFSYENEEDIENEIKVKQVELLNVEKSIKDIEYSIKNIFLSSRRLDVIEQDIELVEKQIKEYERKVKAIEIAQEVMDESFKEIQKSFGPILNQKVATILSKITMGKYEDVKVTENFDITVKQSVDGRYIKAEYLSNGAWDQAYIALRLALIDMIFEDKNVPIILDDAFVQYDDMRIKNILDYLYDISYKRQVLLFTCQRREVDILSDREKVNVINL</sequence>
<feature type="transmembrane region" description="Helical" evidence="2">
    <location>
        <begin position="464"/>
        <end position="486"/>
    </location>
</feature>
<proteinExistence type="predicted"/>